<organism evidence="2">
    <name type="scientific">Streptomyces sp. SID12501</name>
    <dbReference type="NCBI Taxonomy" id="2706042"/>
    <lineage>
        <taxon>Bacteria</taxon>
        <taxon>Bacillati</taxon>
        <taxon>Actinomycetota</taxon>
        <taxon>Actinomycetes</taxon>
        <taxon>Kitasatosporales</taxon>
        <taxon>Streptomycetaceae</taxon>
        <taxon>Streptomyces</taxon>
    </lineage>
</organism>
<dbReference type="RefSeq" id="WP_164324935.1">
    <property type="nucleotide sequence ID" value="NZ_JAAGLU010000365.1"/>
</dbReference>
<name>A0A6B3C941_9ACTN</name>
<dbReference type="Pfam" id="PF07883">
    <property type="entry name" value="Cupin_2"/>
    <property type="match status" value="1"/>
</dbReference>
<dbReference type="InterPro" id="IPR013096">
    <property type="entry name" value="Cupin_2"/>
</dbReference>
<dbReference type="InterPro" id="IPR011051">
    <property type="entry name" value="RmlC_Cupin_sf"/>
</dbReference>
<proteinExistence type="predicted"/>
<gene>
    <name evidence="2" type="ORF">G3I71_46270</name>
</gene>
<evidence type="ECO:0000259" key="1">
    <source>
        <dbReference type="Pfam" id="PF07883"/>
    </source>
</evidence>
<feature type="domain" description="Cupin type-2" evidence="1">
    <location>
        <begin position="54"/>
        <end position="116"/>
    </location>
</feature>
<dbReference type="SUPFAM" id="SSF51182">
    <property type="entry name" value="RmlC-like cupins"/>
    <property type="match status" value="1"/>
</dbReference>
<dbReference type="AlphaFoldDB" id="A0A6B3C941"/>
<accession>A0A6B3C941</accession>
<reference evidence="2" key="1">
    <citation type="submission" date="2020-01" db="EMBL/GenBank/DDBJ databases">
        <title>Insect and environment-associated Actinomycetes.</title>
        <authorList>
            <person name="Currrie C."/>
            <person name="Chevrette M."/>
            <person name="Carlson C."/>
            <person name="Stubbendieck R."/>
            <person name="Wendt-Pienkowski E."/>
        </authorList>
    </citation>
    <scope>NUCLEOTIDE SEQUENCE</scope>
    <source>
        <strain evidence="2">SID12501</strain>
    </source>
</reference>
<dbReference type="CDD" id="cd02209">
    <property type="entry name" value="cupin_XRE_C"/>
    <property type="match status" value="1"/>
</dbReference>
<dbReference type="InterPro" id="IPR014710">
    <property type="entry name" value="RmlC-like_jellyroll"/>
</dbReference>
<evidence type="ECO:0000313" key="2">
    <source>
        <dbReference type="EMBL" id="NEC92976.1"/>
    </source>
</evidence>
<dbReference type="Gene3D" id="2.60.120.10">
    <property type="entry name" value="Jelly Rolls"/>
    <property type="match status" value="1"/>
</dbReference>
<dbReference type="EMBL" id="JAAGLU010000365">
    <property type="protein sequence ID" value="NEC92976.1"/>
    <property type="molecule type" value="Genomic_DNA"/>
</dbReference>
<sequence length="133" mass="14317">DALETTVVELLAASDTARTVDLVRAGDESGLTPAPGVRPLVRGHHQLHALEFTGEQDAGREYQHRNDELMYVVSGACQVEAEGRAYRLESGDALFLSGGGRHRWRATGEDTRILVVAVGDHIHATSEPPSPGH</sequence>
<comment type="caution">
    <text evidence="2">The sequence shown here is derived from an EMBL/GenBank/DDBJ whole genome shotgun (WGS) entry which is preliminary data.</text>
</comment>
<protein>
    <submittedName>
        <fullName evidence="2">Cupin domain-containing protein</fullName>
    </submittedName>
</protein>
<feature type="non-terminal residue" evidence="2">
    <location>
        <position position="1"/>
    </location>
</feature>